<organism evidence="1 2">
    <name type="scientific">Boletus edulis BED1</name>
    <dbReference type="NCBI Taxonomy" id="1328754"/>
    <lineage>
        <taxon>Eukaryota</taxon>
        <taxon>Fungi</taxon>
        <taxon>Dikarya</taxon>
        <taxon>Basidiomycota</taxon>
        <taxon>Agaricomycotina</taxon>
        <taxon>Agaricomycetes</taxon>
        <taxon>Agaricomycetidae</taxon>
        <taxon>Boletales</taxon>
        <taxon>Boletineae</taxon>
        <taxon>Boletaceae</taxon>
        <taxon>Boletoideae</taxon>
        <taxon>Boletus</taxon>
    </lineage>
</organism>
<accession>A0AAD4BNL5</accession>
<reference evidence="1" key="1">
    <citation type="submission" date="2019-10" db="EMBL/GenBank/DDBJ databases">
        <authorList>
            <consortium name="DOE Joint Genome Institute"/>
            <person name="Kuo A."/>
            <person name="Miyauchi S."/>
            <person name="Kiss E."/>
            <person name="Drula E."/>
            <person name="Kohler A."/>
            <person name="Sanchez-Garcia M."/>
            <person name="Andreopoulos B."/>
            <person name="Barry K.W."/>
            <person name="Bonito G."/>
            <person name="Buee M."/>
            <person name="Carver A."/>
            <person name="Chen C."/>
            <person name="Cichocki N."/>
            <person name="Clum A."/>
            <person name="Culley D."/>
            <person name="Crous P.W."/>
            <person name="Fauchery L."/>
            <person name="Girlanda M."/>
            <person name="Hayes R."/>
            <person name="Keri Z."/>
            <person name="LaButti K."/>
            <person name="Lipzen A."/>
            <person name="Lombard V."/>
            <person name="Magnuson J."/>
            <person name="Maillard F."/>
            <person name="Morin E."/>
            <person name="Murat C."/>
            <person name="Nolan M."/>
            <person name="Ohm R."/>
            <person name="Pangilinan J."/>
            <person name="Pereira M."/>
            <person name="Perotto S."/>
            <person name="Peter M."/>
            <person name="Riley R."/>
            <person name="Sitrit Y."/>
            <person name="Stielow B."/>
            <person name="Szollosi G."/>
            <person name="Zifcakova L."/>
            <person name="Stursova M."/>
            <person name="Spatafora J.W."/>
            <person name="Tedersoo L."/>
            <person name="Vaario L.-M."/>
            <person name="Yamada A."/>
            <person name="Yan M."/>
            <person name="Wang P."/>
            <person name="Xu J."/>
            <person name="Bruns T."/>
            <person name="Baldrian P."/>
            <person name="Vilgalys R."/>
            <person name="Henrissat B."/>
            <person name="Grigoriev I.V."/>
            <person name="Hibbett D."/>
            <person name="Nagy L.G."/>
            <person name="Martin F.M."/>
        </authorList>
    </citation>
    <scope>NUCLEOTIDE SEQUENCE</scope>
    <source>
        <strain evidence="1">BED1</strain>
    </source>
</reference>
<gene>
    <name evidence="1" type="ORF">L210DRAFT_3632529</name>
</gene>
<evidence type="ECO:0000313" key="2">
    <source>
        <dbReference type="Proteomes" id="UP001194468"/>
    </source>
</evidence>
<dbReference type="SUPFAM" id="SSF52047">
    <property type="entry name" value="RNI-like"/>
    <property type="match status" value="1"/>
</dbReference>
<dbReference type="EMBL" id="WHUW01000026">
    <property type="protein sequence ID" value="KAF8435111.1"/>
    <property type="molecule type" value="Genomic_DNA"/>
</dbReference>
<evidence type="ECO:0008006" key="3">
    <source>
        <dbReference type="Google" id="ProtNLM"/>
    </source>
</evidence>
<reference evidence="1" key="2">
    <citation type="journal article" date="2020" name="Nat. Commun.">
        <title>Large-scale genome sequencing of mycorrhizal fungi provides insights into the early evolution of symbiotic traits.</title>
        <authorList>
            <person name="Miyauchi S."/>
            <person name="Kiss E."/>
            <person name="Kuo A."/>
            <person name="Drula E."/>
            <person name="Kohler A."/>
            <person name="Sanchez-Garcia M."/>
            <person name="Morin E."/>
            <person name="Andreopoulos B."/>
            <person name="Barry K.W."/>
            <person name="Bonito G."/>
            <person name="Buee M."/>
            <person name="Carver A."/>
            <person name="Chen C."/>
            <person name="Cichocki N."/>
            <person name="Clum A."/>
            <person name="Culley D."/>
            <person name="Crous P.W."/>
            <person name="Fauchery L."/>
            <person name="Girlanda M."/>
            <person name="Hayes R.D."/>
            <person name="Keri Z."/>
            <person name="LaButti K."/>
            <person name="Lipzen A."/>
            <person name="Lombard V."/>
            <person name="Magnuson J."/>
            <person name="Maillard F."/>
            <person name="Murat C."/>
            <person name="Nolan M."/>
            <person name="Ohm R.A."/>
            <person name="Pangilinan J."/>
            <person name="Pereira M.F."/>
            <person name="Perotto S."/>
            <person name="Peter M."/>
            <person name="Pfister S."/>
            <person name="Riley R."/>
            <person name="Sitrit Y."/>
            <person name="Stielow J.B."/>
            <person name="Szollosi G."/>
            <person name="Zifcakova L."/>
            <person name="Stursova M."/>
            <person name="Spatafora J.W."/>
            <person name="Tedersoo L."/>
            <person name="Vaario L.M."/>
            <person name="Yamada A."/>
            <person name="Yan M."/>
            <person name="Wang P."/>
            <person name="Xu J."/>
            <person name="Bruns T."/>
            <person name="Baldrian P."/>
            <person name="Vilgalys R."/>
            <person name="Dunand C."/>
            <person name="Henrissat B."/>
            <person name="Grigoriev I.V."/>
            <person name="Hibbett D."/>
            <person name="Nagy L.G."/>
            <person name="Martin F.M."/>
        </authorList>
    </citation>
    <scope>NUCLEOTIDE SEQUENCE</scope>
    <source>
        <strain evidence="1">BED1</strain>
    </source>
</reference>
<comment type="caution">
    <text evidence="1">The sequence shown here is derived from an EMBL/GenBank/DDBJ whole genome shotgun (WGS) entry which is preliminary data.</text>
</comment>
<sequence length="572" mass="63154">MANHGCWTIEYDWMVSLGSEPQSRETVLCVLFEDGAQRQFSSVRITLLYSSDTTPQHHHTWQIKPYSSPLSVVSRVPFESQDTFVTPNDPSLPICNIVFTADRHSARSQTISGVAKDCGELVLTETGPPKDFHNIMFEFDQPLAENTESVSVSFTSSRLLCTMITHGVFSDPPSDHSTIVGRVVRVFPVDPASKRRTISLPTDVLLLVFENLRFPPTYRGWRKDVLSSALVCREWTCALNALLADFRSEESQQGYPPEICRFASGLVARPSLGLGIKYLSLGYLEKHPSWDPLPDFPPGRLSTMFLAKLQLRQGNPRRSQFGKALLSILSVAKNIQTLRLYPGMDLVVASDDLADTLCGLNKLETFEGRCPLTMAQLVSCVATWPSLKRLSIVNVLPPVDHTLPLASPSCCLTVLELFDIPIKDDELICFVSASGATLEQLTLSRISRLTNAGLGAALNAVCTSLTSLYIMSDALVRSPGEEHALDATITRMERLTMLKIVPDVASERMVERRAEAFKQRSTPALSEVHLHLLMAGEPEDHSLIAAASRVWPGWEMAQTGWAAALGIPSLYL</sequence>
<dbReference type="Gene3D" id="3.80.10.10">
    <property type="entry name" value="Ribonuclease Inhibitor"/>
    <property type="match status" value="1"/>
</dbReference>
<name>A0AAD4BNL5_BOLED</name>
<evidence type="ECO:0000313" key="1">
    <source>
        <dbReference type="EMBL" id="KAF8435111.1"/>
    </source>
</evidence>
<keyword evidence="2" id="KW-1185">Reference proteome</keyword>
<proteinExistence type="predicted"/>
<dbReference type="InterPro" id="IPR032675">
    <property type="entry name" value="LRR_dom_sf"/>
</dbReference>
<dbReference type="AlphaFoldDB" id="A0AAD4BNL5"/>
<dbReference type="Proteomes" id="UP001194468">
    <property type="component" value="Unassembled WGS sequence"/>
</dbReference>
<protein>
    <recommendedName>
        <fullName evidence="3">F-box domain-containing protein</fullName>
    </recommendedName>
</protein>